<reference evidence="2 3" key="2">
    <citation type="submission" date="2024-05" db="EMBL/GenBank/DDBJ databases">
        <authorList>
            <person name="Chen Y."/>
            <person name="Shah S."/>
            <person name="Dougan E. K."/>
            <person name="Thang M."/>
            <person name="Chan C."/>
        </authorList>
    </citation>
    <scope>NUCLEOTIDE SEQUENCE [LARGE SCALE GENOMIC DNA]</scope>
</reference>
<name>A0A9P1GNG2_9DINO</name>
<keyword evidence="2" id="KW-0418">Kinase</keyword>
<dbReference type="Proteomes" id="UP001152797">
    <property type="component" value="Unassembled WGS sequence"/>
</dbReference>
<proteinExistence type="predicted"/>
<comment type="caution">
    <text evidence="1">The sequence shown here is derived from an EMBL/GenBank/DDBJ whole genome shotgun (WGS) entry which is preliminary data.</text>
</comment>
<evidence type="ECO:0000313" key="2">
    <source>
        <dbReference type="EMBL" id="CAL4805340.1"/>
    </source>
</evidence>
<keyword evidence="3" id="KW-1185">Reference proteome</keyword>
<dbReference type="GO" id="GO:0016301">
    <property type="term" value="F:kinase activity"/>
    <property type="evidence" value="ECO:0007669"/>
    <property type="project" value="UniProtKB-KW"/>
</dbReference>
<sequence length="91" mass="9992">MDDSLVRKDANVNSQVASKRAQLEGLLEDTFAGNGGGDNKAEIPSIRVTVPEEQGIWDHERSVKLADHGTGFLEQEELMELVLESAKHETC</sequence>
<dbReference type="EMBL" id="CAMXCT010006670">
    <property type="protein sequence ID" value="CAI4018028.1"/>
    <property type="molecule type" value="Genomic_DNA"/>
</dbReference>
<dbReference type="EMBL" id="CAMXCT020006670">
    <property type="protein sequence ID" value="CAL1171403.1"/>
    <property type="molecule type" value="Genomic_DNA"/>
</dbReference>
<accession>A0A9P1GNG2</accession>
<dbReference type="AlphaFoldDB" id="A0A9P1GNG2"/>
<reference evidence="1" key="1">
    <citation type="submission" date="2022-10" db="EMBL/GenBank/DDBJ databases">
        <authorList>
            <person name="Chen Y."/>
            <person name="Dougan E. K."/>
            <person name="Chan C."/>
            <person name="Rhodes N."/>
            <person name="Thang M."/>
        </authorList>
    </citation>
    <scope>NUCLEOTIDE SEQUENCE</scope>
</reference>
<evidence type="ECO:0000313" key="1">
    <source>
        <dbReference type="EMBL" id="CAI4018028.1"/>
    </source>
</evidence>
<protein>
    <submittedName>
        <fullName evidence="2">[Pyruvate dehydrogenase (Acetyl-transferring)] kinase isozyme 4, mitochondrial</fullName>
    </submittedName>
</protein>
<organism evidence="1">
    <name type="scientific">Cladocopium goreaui</name>
    <dbReference type="NCBI Taxonomy" id="2562237"/>
    <lineage>
        <taxon>Eukaryota</taxon>
        <taxon>Sar</taxon>
        <taxon>Alveolata</taxon>
        <taxon>Dinophyceae</taxon>
        <taxon>Suessiales</taxon>
        <taxon>Symbiodiniaceae</taxon>
        <taxon>Cladocopium</taxon>
    </lineage>
</organism>
<evidence type="ECO:0000313" key="3">
    <source>
        <dbReference type="Proteomes" id="UP001152797"/>
    </source>
</evidence>
<dbReference type="EMBL" id="CAMXCT030006670">
    <property type="protein sequence ID" value="CAL4805340.1"/>
    <property type="molecule type" value="Genomic_DNA"/>
</dbReference>
<gene>
    <name evidence="1" type="ORF">C1SCF055_LOCUS42629</name>
</gene>
<keyword evidence="2" id="KW-0808">Transferase</keyword>